<dbReference type="InterPro" id="IPR038078">
    <property type="entry name" value="PhoU-like_sf"/>
</dbReference>
<name>A0A1G7M216_9PROT</name>
<organism evidence="8 9">
    <name type="scientific">Limimonas halophila</name>
    <dbReference type="NCBI Taxonomy" id="1082479"/>
    <lineage>
        <taxon>Bacteria</taxon>
        <taxon>Pseudomonadati</taxon>
        <taxon>Pseudomonadota</taxon>
        <taxon>Alphaproteobacteria</taxon>
        <taxon>Rhodospirillales</taxon>
        <taxon>Rhodovibrionaceae</taxon>
        <taxon>Limimonas</taxon>
    </lineage>
</organism>
<feature type="transmembrane region" description="Helical" evidence="6">
    <location>
        <begin position="224"/>
        <end position="242"/>
    </location>
</feature>
<keyword evidence="4 6" id="KW-1133">Transmembrane helix</keyword>
<dbReference type="Pfam" id="PF02690">
    <property type="entry name" value="Na_Pi_cotrans"/>
    <property type="match status" value="2"/>
</dbReference>
<keyword evidence="5 6" id="KW-0472">Membrane</keyword>
<dbReference type="STRING" id="1082479.SAMN05216241_101452"/>
<keyword evidence="9" id="KW-1185">Reference proteome</keyword>
<feature type="transmembrane region" description="Helical" evidence="6">
    <location>
        <begin position="192"/>
        <end position="212"/>
    </location>
</feature>
<feature type="domain" description="PhoU" evidence="7">
    <location>
        <begin position="430"/>
        <end position="511"/>
    </location>
</feature>
<feature type="transmembrane region" description="Helical" evidence="6">
    <location>
        <begin position="83"/>
        <end position="102"/>
    </location>
</feature>
<sequence length="538" mass="56608">MVRTAVLRAFGSEMRSLLAGASRSRLGVFGVGLGVTALLQSSAATALLLTGFAGRGMIGVAPALAAMLGADIGSTLIVQVLSFDIAVIAPGLILFGVLIFMPSGATRWRQSGRILLGLGLMLLALELIGAATAPLAGSDTLAAVIAPLAADPVFAVVLGALVAWGAHSSVAIVLVIMSMAASGAIAPPLAFALVLGANVGSGLIPIPLTLGERAPARRIPIGNLLVRTLGAVAVLPLVQLAAPHLAALGGEPARLVANFHTGFNLVLAAVALPLVGGVARLTAYAVRGRRHGDETDPGRPRYLDDSAVDTPAVAIACATREVMRLADLVEGMLRDSLRVVREDDAKLMSDIVARDDSVDRLFDAIKLYITRITHEGTPDSGESERCTELLTFAINLEHIGDIVETNLMDLAYKKMHHGLHFSDAGWAEVQRIHQRVVANMGLAINVFVSRDVASARQLVNEKAHLRELERAASDAHVNRLREGKPESVESSGLHLDVLRDLKRINSHITATAYPLLEAAGELRETRLRERSGAPRAAS</sequence>
<feature type="transmembrane region" description="Helical" evidence="6">
    <location>
        <begin position="26"/>
        <end position="49"/>
    </location>
</feature>
<dbReference type="GO" id="GO:0005436">
    <property type="term" value="F:sodium:phosphate symporter activity"/>
    <property type="evidence" value="ECO:0007669"/>
    <property type="project" value="InterPro"/>
</dbReference>
<dbReference type="GO" id="GO:0044341">
    <property type="term" value="P:sodium-dependent phosphate transport"/>
    <property type="evidence" value="ECO:0007669"/>
    <property type="project" value="InterPro"/>
</dbReference>
<feature type="transmembrane region" description="Helical" evidence="6">
    <location>
        <begin position="114"/>
        <end position="135"/>
    </location>
</feature>
<dbReference type="InterPro" id="IPR003841">
    <property type="entry name" value="Na/Pi_transpt"/>
</dbReference>
<keyword evidence="2" id="KW-1003">Cell membrane</keyword>
<evidence type="ECO:0000256" key="6">
    <source>
        <dbReference type="SAM" id="Phobius"/>
    </source>
</evidence>
<evidence type="ECO:0000259" key="7">
    <source>
        <dbReference type="Pfam" id="PF01895"/>
    </source>
</evidence>
<evidence type="ECO:0000256" key="5">
    <source>
        <dbReference type="ARBA" id="ARBA00023136"/>
    </source>
</evidence>
<dbReference type="EMBL" id="FNCE01000001">
    <property type="protein sequence ID" value="SDF55713.1"/>
    <property type="molecule type" value="Genomic_DNA"/>
</dbReference>
<feature type="domain" description="PhoU" evidence="7">
    <location>
        <begin position="323"/>
        <end position="403"/>
    </location>
</feature>
<gene>
    <name evidence="8" type="ORF">SAMN05216241_101452</name>
</gene>
<keyword evidence="3 6" id="KW-0812">Transmembrane</keyword>
<feature type="transmembrane region" description="Helical" evidence="6">
    <location>
        <begin position="170"/>
        <end position="186"/>
    </location>
</feature>
<dbReference type="InterPro" id="IPR026022">
    <property type="entry name" value="PhoU_dom"/>
</dbReference>
<dbReference type="OrthoDB" id="5778511at2"/>
<evidence type="ECO:0000256" key="4">
    <source>
        <dbReference type="ARBA" id="ARBA00022989"/>
    </source>
</evidence>
<protein>
    <submittedName>
        <fullName evidence="8">Phosphate:Na+ symporter</fullName>
    </submittedName>
</protein>
<evidence type="ECO:0000256" key="3">
    <source>
        <dbReference type="ARBA" id="ARBA00022692"/>
    </source>
</evidence>
<dbReference type="NCBIfam" id="NF037997">
    <property type="entry name" value="Na_Pi_symport"/>
    <property type="match status" value="1"/>
</dbReference>
<reference evidence="8 9" key="1">
    <citation type="submission" date="2016-10" db="EMBL/GenBank/DDBJ databases">
        <authorList>
            <person name="de Groot N.N."/>
        </authorList>
    </citation>
    <scope>NUCLEOTIDE SEQUENCE [LARGE SCALE GENOMIC DNA]</scope>
    <source>
        <strain evidence="8 9">DSM 25584</strain>
    </source>
</reference>
<accession>A0A1G7M216</accession>
<dbReference type="SUPFAM" id="SSF109755">
    <property type="entry name" value="PhoU-like"/>
    <property type="match status" value="1"/>
</dbReference>
<dbReference type="Proteomes" id="UP000199415">
    <property type="component" value="Unassembled WGS sequence"/>
</dbReference>
<evidence type="ECO:0000256" key="1">
    <source>
        <dbReference type="ARBA" id="ARBA00004651"/>
    </source>
</evidence>
<dbReference type="Pfam" id="PF01895">
    <property type="entry name" value="PhoU"/>
    <property type="match status" value="2"/>
</dbReference>
<evidence type="ECO:0000256" key="2">
    <source>
        <dbReference type="ARBA" id="ARBA00022475"/>
    </source>
</evidence>
<evidence type="ECO:0000313" key="9">
    <source>
        <dbReference type="Proteomes" id="UP000199415"/>
    </source>
</evidence>
<dbReference type="Gene3D" id="1.20.58.220">
    <property type="entry name" value="Phosphate transport system protein phou homolog 2, domain 2"/>
    <property type="match status" value="1"/>
</dbReference>
<feature type="transmembrane region" description="Helical" evidence="6">
    <location>
        <begin position="262"/>
        <end position="281"/>
    </location>
</feature>
<proteinExistence type="predicted"/>
<dbReference type="PANTHER" id="PTHR10010:SF46">
    <property type="entry name" value="SODIUM-DEPENDENT PHOSPHATE TRANSPORT PROTEIN 2B"/>
    <property type="match status" value="1"/>
</dbReference>
<feature type="transmembrane region" description="Helical" evidence="6">
    <location>
        <begin position="141"/>
        <end position="163"/>
    </location>
</feature>
<evidence type="ECO:0000313" key="8">
    <source>
        <dbReference type="EMBL" id="SDF55713.1"/>
    </source>
</evidence>
<dbReference type="PANTHER" id="PTHR10010">
    <property type="entry name" value="SOLUTE CARRIER FAMILY 34 SODIUM PHOSPHATE , MEMBER 2-RELATED"/>
    <property type="match status" value="1"/>
</dbReference>
<comment type="subcellular location">
    <subcellularLocation>
        <location evidence="1">Cell membrane</location>
        <topology evidence="1">Multi-pass membrane protein</topology>
    </subcellularLocation>
</comment>
<dbReference type="AlphaFoldDB" id="A0A1G7M216"/>
<dbReference type="GO" id="GO:0005886">
    <property type="term" value="C:plasma membrane"/>
    <property type="evidence" value="ECO:0007669"/>
    <property type="project" value="UniProtKB-SubCell"/>
</dbReference>